<dbReference type="Proteomes" id="UP000242949">
    <property type="component" value="Unassembled WGS sequence"/>
</dbReference>
<feature type="transmembrane region" description="Helical" evidence="5">
    <location>
        <begin position="153"/>
        <end position="175"/>
    </location>
</feature>
<keyword evidence="3 5" id="KW-1133">Transmembrane helix</keyword>
<keyword evidence="4 5" id="KW-0472">Membrane</keyword>
<feature type="domain" description="ABC-2 type transporter transmembrane" evidence="6">
    <location>
        <begin position="3"/>
        <end position="209"/>
    </location>
</feature>
<feature type="transmembrane region" description="Helical" evidence="5">
    <location>
        <begin position="182"/>
        <end position="202"/>
    </location>
</feature>
<dbReference type="OrthoDB" id="4187110at2"/>
<dbReference type="GO" id="GO:0140359">
    <property type="term" value="F:ABC-type transporter activity"/>
    <property type="evidence" value="ECO:0007669"/>
    <property type="project" value="InterPro"/>
</dbReference>
<keyword evidence="8" id="KW-1185">Reference proteome</keyword>
<comment type="subcellular location">
    <subcellularLocation>
        <location evidence="1">Membrane</location>
        <topology evidence="1">Multi-pass membrane protein</topology>
    </subcellularLocation>
</comment>
<evidence type="ECO:0000256" key="1">
    <source>
        <dbReference type="ARBA" id="ARBA00004141"/>
    </source>
</evidence>
<keyword evidence="2 5" id="KW-0812">Transmembrane</keyword>
<dbReference type="STRING" id="1612202.SAMN05421734_10425"/>
<dbReference type="GO" id="GO:0016020">
    <property type="term" value="C:membrane"/>
    <property type="evidence" value="ECO:0007669"/>
    <property type="project" value="UniProtKB-SubCell"/>
</dbReference>
<evidence type="ECO:0000259" key="6">
    <source>
        <dbReference type="Pfam" id="PF01061"/>
    </source>
</evidence>
<sequence length="257" mass="29748">MNQFKTLMNKEWLEHWRNFSWIWVPITFILIGIMDPITTYYLPVLLEEFGGFEEEIIFEIPAMSGADVLMMSLSEYSMFGVLIIILLTMGTIAAERQSGVSDLILVKPISTVYYILSKWLTKVIFFITSFILGMLFSWYYTNLLFDSISFSEWFWTILFYSLWLIFVITLVVFYNTLFNKQAVVAGVSVLTLIIMSIINGVFSNRMPWFPNNISALIADMLNEGQISTDLWIAFFVMIAIISSLLLLSFTTFSKNEK</sequence>
<dbReference type="RefSeq" id="WP_090794881.1">
    <property type="nucleotide sequence ID" value="NZ_FMYI01000004.1"/>
</dbReference>
<evidence type="ECO:0000256" key="4">
    <source>
        <dbReference type="ARBA" id="ARBA00023136"/>
    </source>
</evidence>
<organism evidence="7 8">
    <name type="scientific">Pelagirhabdus alkalitolerans</name>
    <dbReference type="NCBI Taxonomy" id="1612202"/>
    <lineage>
        <taxon>Bacteria</taxon>
        <taxon>Bacillati</taxon>
        <taxon>Bacillota</taxon>
        <taxon>Bacilli</taxon>
        <taxon>Bacillales</taxon>
        <taxon>Bacillaceae</taxon>
        <taxon>Pelagirhabdus</taxon>
    </lineage>
</organism>
<feature type="transmembrane region" description="Helical" evidence="5">
    <location>
        <begin position="230"/>
        <end position="252"/>
    </location>
</feature>
<feature type="transmembrane region" description="Helical" evidence="5">
    <location>
        <begin position="76"/>
        <end position="94"/>
    </location>
</feature>
<evidence type="ECO:0000256" key="3">
    <source>
        <dbReference type="ARBA" id="ARBA00022989"/>
    </source>
</evidence>
<evidence type="ECO:0000313" key="7">
    <source>
        <dbReference type="EMBL" id="SDC05501.1"/>
    </source>
</evidence>
<evidence type="ECO:0000256" key="5">
    <source>
        <dbReference type="SAM" id="Phobius"/>
    </source>
</evidence>
<feature type="transmembrane region" description="Helical" evidence="5">
    <location>
        <begin position="123"/>
        <end position="141"/>
    </location>
</feature>
<proteinExistence type="predicted"/>
<reference evidence="8" key="1">
    <citation type="submission" date="2016-09" db="EMBL/GenBank/DDBJ databases">
        <authorList>
            <person name="Varghese N."/>
            <person name="Submissions S."/>
        </authorList>
    </citation>
    <scope>NUCLEOTIDE SEQUENCE [LARGE SCALE GENOMIC DNA]</scope>
    <source>
        <strain evidence="8">S5</strain>
    </source>
</reference>
<evidence type="ECO:0000256" key="2">
    <source>
        <dbReference type="ARBA" id="ARBA00022692"/>
    </source>
</evidence>
<name>A0A1G6IGA3_9BACI</name>
<dbReference type="Pfam" id="PF01061">
    <property type="entry name" value="ABC2_membrane"/>
    <property type="match status" value="1"/>
</dbReference>
<protein>
    <submittedName>
        <fullName evidence="7">ABC-2 type transport system permease protein</fullName>
    </submittedName>
</protein>
<dbReference type="AlphaFoldDB" id="A0A1G6IGA3"/>
<gene>
    <name evidence="7" type="ORF">SAMN05421734_10425</name>
</gene>
<dbReference type="EMBL" id="FMYI01000004">
    <property type="protein sequence ID" value="SDC05501.1"/>
    <property type="molecule type" value="Genomic_DNA"/>
</dbReference>
<evidence type="ECO:0000313" key="8">
    <source>
        <dbReference type="Proteomes" id="UP000242949"/>
    </source>
</evidence>
<accession>A0A1G6IGA3</accession>
<dbReference type="InterPro" id="IPR013525">
    <property type="entry name" value="ABC2_TM"/>
</dbReference>
<feature type="transmembrane region" description="Helical" evidence="5">
    <location>
        <begin position="21"/>
        <end position="42"/>
    </location>
</feature>